<protein>
    <recommendedName>
        <fullName evidence="4">Large ribosomal subunit protein uL15</fullName>
    </recommendedName>
</protein>
<evidence type="ECO:0000256" key="5">
    <source>
        <dbReference type="RuleBase" id="RU003888"/>
    </source>
</evidence>
<organism evidence="8 9">
    <name type="scientific">Candidatus Falkowbacteria bacterium RIFOXYA2_FULL_47_9</name>
    <dbReference type="NCBI Taxonomy" id="1797995"/>
    <lineage>
        <taxon>Bacteria</taxon>
        <taxon>Candidatus Falkowiibacteriota</taxon>
    </lineage>
</organism>
<dbReference type="EMBL" id="MFGC01000017">
    <property type="protein sequence ID" value="OGF28236.1"/>
    <property type="molecule type" value="Genomic_DNA"/>
</dbReference>
<dbReference type="GO" id="GO:0006412">
    <property type="term" value="P:translation"/>
    <property type="evidence" value="ECO:0007669"/>
    <property type="project" value="UniProtKB-UniRule"/>
</dbReference>
<keyword evidence="3 4" id="KW-0687">Ribonucleoprotein</keyword>
<evidence type="ECO:0000313" key="9">
    <source>
        <dbReference type="Proteomes" id="UP000178925"/>
    </source>
</evidence>
<dbReference type="STRING" id="1797995.A2242_04835"/>
<dbReference type="GO" id="GO:0003735">
    <property type="term" value="F:structural constituent of ribosome"/>
    <property type="evidence" value="ECO:0007669"/>
    <property type="project" value="InterPro"/>
</dbReference>
<evidence type="ECO:0000256" key="1">
    <source>
        <dbReference type="ARBA" id="ARBA00007320"/>
    </source>
</evidence>
<evidence type="ECO:0000256" key="2">
    <source>
        <dbReference type="ARBA" id="ARBA00022980"/>
    </source>
</evidence>
<sequence length="146" mass="15426">MLTLHTIQPAKGATKKRKRVGRGNASGHGTYSGRGLKGQKSRSGGKSGLKRMGMKHMLLQTPKLRGFKSDKPKNQVVNLAALNAAFSAGALVNPRSLLKAGLIASASAPVKILGTGELKIKKLQFTHVKMSDSAKAQIKKTGGELK</sequence>
<dbReference type="PANTHER" id="PTHR12934">
    <property type="entry name" value="50S RIBOSOMAL PROTEIN L15"/>
    <property type="match status" value="1"/>
</dbReference>
<evidence type="ECO:0000256" key="4">
    <source>
        <dbReference type="HAMAP-Rule" id="MF_01341"/>
    </source>
</evidence>
<dbReference type="InterPro" id="IPR021131">
    <property type="entry name" value="Ribosomal_uL15/eL18"/>
</dbReference>
<dbReference type="Gene3D" id="3.100.10.10">
    <property type="match status" value="1"/>
</dbReference>
<feature type="region of interest" description="Disordered" evidence="6">
    <location>
        <begin position="1"/>
        <end position="53"/>
    </location>
</feature>
<dbReference type="InterPro" id="IPR005749">
    <property type="entry name" value="Ribosomal_uL15_bac-type"/>
</dbReference>
<dbReference type="InterPro" id="IPR036227">
    <property type="entry name" value="Ribosomal_uL15/eL18_sf"/>
</dbReference>
<evidence type="ECO:0000259" key="7">
    <source>
        <dbReference type="Pfam" id="PF00828"/>
    </source>
</evidence>
<comment type="subunit">
    <text evidence="4">Part of the 50S ribosomal subunit.</text>
</comment>
<dbReference type="HAMAP" id="MF_01341">
    <property type="entry name" value="Ribosomal_uL15"/>
    <property type="match status" value="1"/>
</dbReference>
<comment type="function">
    <text evidence="4">Binds to the 23S rRNA.</text>
</comment>
<dbReference type="PANTHER" id="PTHR12934:SF11">
    <property type="entry name" value="LARGE RIBOSOMAL SUBUNIT PROTEIN UL15M"/>
    <property type="match status" value="1"/>
</dbReference>
<feature type="compositionally biased region" description="Gly residues" evidence="6">
    <location>
        <begin position="24"/>
        <end position="36"/>
    </location>
</feature>
<reference evidence="8 9" key="1">
    <citation type="journal article" date="2016" name="Nat. Commun.">
        <title>Thousands of microbial genomes shed light on interconnected biogeochemical processes in an aquifer system.</title>
        <authorList>
            <person name="Anantharaman K."/>
            <person name="Brown C.T."/>
            <person name="Hug L.A."/>
            <person name="Sharon I."/>
            <person name="Castelle C.J."/>
            <person name="Probst A.J."/>
            <person name="Thomas B.C."/>
            <person name="Singh A."/>
            <person name="Wilkins M.J."/>
            <person name="Karaoz U."/>
            <person name="Brodie E.L."/>
            <person name="Williams K.H."/>
            <person name="Hubbard S.S."/>
            <person name="Banfield J.F."/>
        </authorList>
    </citation>
    <scope>NUCLEOTIDE SEQUENCE [LARGE SCALE GENOMIC DNA]</scope>
</reference>
<dbReference type="GO" id="GO:0019843">
    <property type="term" value="F:rRNA binding"/>
    <property type="evidence" value="ECO:0007669"/>
    <property type="project" value="UniProtKB-UniRule"/>
</dbReference>
<comment type="caution">
    <text evidence="8">The sequence shown here is derived from an EMBL/GenBank/DDBJ whole genome shotgun (WGS) entry which is preliminary data.</text>
</comment>
<keyword evidence="2 4" id="KW-0689">Ribosomal protein</keyword>
<proteinExistence type="inferred from homology"/>
<dbReference type="AlphaFoldDB" id="A0A1F5SNX0"/>
<dbReference type="InterPro" id="IPR001196">
    <property type="entry name" value="Ribosomal_uL15_CS"/>
</dbReference>
<feature type="domain" description="Large ribosomal subunit protein uL15/eL18" evidence="7">
    <location>
        <begin position="76"/>
        <end position="144"/>
    </location>
</feature>
<gene>
    <name evidence="4" type="primary">rplO</name>
    <name evidence="8" type="ORF">A2242_04835</name>
</gene>
<accession>A0A1F5SNX0</accession>
<dbReference type="NCBIfam" id="TIGR01071">
    <property type="entry name" value="rplO_bact"/>
    <property type="match status" value="1"/>
</dbReference>
<dbReference type="Pfam" id="PF00828">
    <property type="entry name" value="Ribosomal_L27A"/>
    <property type="match status" value="1"/>
</dbReference>
<dbReference type="Proteomes" id="UP000178925">
    <property type="component" value="Unassembled WGS sequence"/>
</dbReference>
<comment type="similarity">
    <text evidence="1 4 5">Belongs to the universal ribosomal protein uL15 family.</text>
</comment>
<dbReference type="GO" id="GO:0022625">
    <property type="term" value="C:cytosolic large ribosomal subunit"/>
    <property type="evidence" value="ECO:0007669"/>
    <property type="project" value="TreeGrafter"/>
</dbReference>
<dbReference type="PROSITE" id="PS00475">
    <property type="entry name" value="RIBOSOMAL_L15"/>
    <property type="match status" value="1"/>
</dbReference>
<name>A0A1F5SNX0_9BACT</name>
<evidence type="ECO:0000256" key="6">
    <source>
        <dbReference type="SAM" id="MobiDB-lite"/>
    </source>
</evidence>
<evidence type="ECO:0000256" key="3">
    <source>
        <dbReference type="ARBA" id="ARBA00023274"/>
    </source>
</evidence>
<dbReference type="SUPFAM" id="SSF52080">
    <property type="entry name" value="Ribosomal proteins L15p and L18e"/>
    <property type="match status" value="1"/>
</dbReference>
<dbReference type="InterPro" id="IPR030878">
    <property type="entry name" value="Ribosomal_uL15"/>
</dbReference>
<keyword evidence="4" id="KW-0699">rRNA-binding</keyword>
<keyword evidence="4" id="KW-0694">RNA-binding</keyword>
<evidence type="ECO:0000313" key="8">
    <source>
        <dbReference type="EMBL" id="OGF28236.1"/>
    </source>
</evidence>